<dbReference type="AlphaFoldDB" id="A0A316ANJ8"/>
<evidence type="ECO:0000313" key="3">
    <source>
        <dbReference type="Proteomes" id="UP000245880"/>
    </source>
</evidence>
<dbReference type="OrthoDB" id="827620at2"/>
<evidence type="ECO:0000313" key="2">
    <source>
        <dbReference type="EMBL" id="PWJ58704.1"/>
    </source>
</evidence>
<evidence type="ECO:0008006" key="4">
    <source>
        <dbReference type="Google" id="ProtNLM"/>
    </source>
</evidence>
<protein>
    <recommendedName>
        <fullName evidence="4">DUF3575 domain-containing protein</fullName>
    </recommendedName>
</protein>
<proteinExistence type="predicted"/>
<reference evidence="2 3" key="1">
    <citation type="submission" date="2018-03" db="EMBL/GenBank/DDBJ databases">
        <title>Genomic Encyclopedia of Archaeal and Bacterial Type Strains, Phase II (KMG-II): from individual species to whole genera.</title>
        <authorList>
            <person name="Goeker M."/>
        </authorList>
    </citation>
    <scope>NUCLEOTIDE SEQUENCE [LARGE SCALE GENOMIC DNA]</scope>
    <source>
        <strain evidence="2 3">DSM 100346</strain>
    </source>
</reference>
<feature type="signal peptide" evidence="1">
    <location>
        <begin position="1"/>
        <end position="21"/>
    </location>
</feature>
<keyword evidence="1" id="KW-0732">Signal</keyword>
<keyword evidence="3" id="KW-1185">Reference proteome</keyword>
<evidence type="ECO:0000256" key="1">
    <source>
        <dbReference type="SAM" id="SignalP"/>
    </source>
</evidence>
<comment type="caution">
    <text evidence="2">The sequence shown here is derived from an EMBL/GenBank/DDBJ whole genome shotgun (WGS) entry which is preliminary data.</text>
</comment>
<dbReference type="RefSeq" id="WP_109673645.1">
    <property type="nucleotide sequence ID" value="NZ_QGDT01000003.1"/>
</dbReference>
<dbReference type="EMBL" id="QGDT01000003">
    <property type="protein sequence ID" value="PWJ58704.1"/>
    <property type="molecule type" value="Genomic_DNA"/>
</dbReference>
<name>A0A316ANJ8_9BACT</name>
<feature type="chain" id="PRO_5016329245" description="DUF3575 domain-containing protein" evidence="1">
    <location>
        <begin position="22"/>
        <end position="206"/>
    </location>
</feature>
<sequence length="206" mass="23850">MIQKTFLAALLAIVSLGDNWAQPNKNETTLKKHFVSSSAFMLFNMAGMEDSPSFYQLNFGYRFTPKDALILEAITWKYHAPLGIPYGPSHGNKEENYPGSVRSIGLGLAYQRFLWKGMFTTVHATPFFQQYYTSEQKKIQNGFQLFTVLRLGYQFKLAKNRIFIEPSVAFTHWPINTNLPEDFETKEDKWSNYFLFEPGLHIGFQF</sequence>
<accession>A0A316ANJ8</accession>
<organism evidence="2 3">
    <name type="scientific">Dyadobacter jejuensis</name>
    <dbReference type="NCBI Taxonomy" id="1082580"/>
    <lineage>
        <taxon>Bacteria</taxon>
        <taxon>Pseudomonadati</taxon>
        <taxon>Bacteroidota</taxon>
        <taxon>Cytophagia</taxon>
        <taxon>Cytophagales</taxon>
        <taxon>Spirosomataceae</taxon>
        <taxon>Dyadobacter</taxon>
    </lineage>
</organism>
<dbReference type="Proteomes" id="UP000245880">
    <property type="component" value="Unassembled WGS sequence"/>
</dbReference>
<gene>
    <name evidence="2" type="ORF">CLV98_10369</name>
</gene>